<keyword evidence="2" id="KW-1185">Reference proteome</keyword>
<name>A0A6P5Y2H4_DURZI</name>
<proteinExistence type="predicted"/>
<dbReference type="RefSeq" id="XP_022734654.1">
    <property type="nucleotide sequence ID" value="XM_022878919.1"/>
</dbReference>
<sequence length="155" mass="17300">MRQSDIPFHNQIVQPSSPQLHPPQMNHGGPLIHSLDHHPSKIKFLAPEGFIHHDASRNHQFPASMLRPPFHHLSIGPTGFDPPTYHPMLQQMPMPGNFPSPDLQLGFPGGSPLPPHSNNQVSGFIQEVNPMHGFPFGHGHRQPQPNFAESWNASR</sequence>
<reference evidence="3" key="1">
    <citation type="submission" date="2025-08" db="UniProtKB">
        <authorList>
            <consortium name="RefSeq"/>
        </authorList>
    </citation>
    <scope>IDENTIFICATION</scope>
    <source>
        <tissue evidence="3">Fruit stalk</tissue>
    </source>
</reference>
<dbReference type="OrthoDB" id="1923709at2759"/>
<gene>
    <name evidence="3" type="primary">LOC111288148</name>
</gene>
<evidence type="ECO:0000313" key="3">
    <source>
        <dbReference type="RefSeq" id="XP_022734654.1"/>
    </source>
</evidence>
<dbReference type="Proteomes" id="UP000515121">
    <property type="component" value="Unplaced"/>
</dbReference>
<organism evidence="2 3">
    <name type="scientific">Durio zibethinus</name>
    <name type="common">Durian</name>
    <dbReference type="NCBI Taxonomy" id="66656"/>
    <lineage>
        <taxon>Eukaryota</taxon>
        <taxon>Viridiplantae</taxon>
        <taxon>Streptophyta</taxon>
        <taxon>Embryophyta</taxon>
        <taxon>Tracheophyta</taxon>
        <taxon>Spermatophyta</taxon>
        <taxon>Magnoliopsida</taxon>
        <taxon>eudicotyledons</taxon>
        <taxon>Gunneridae</taxon>
        <taxon>Pentapetalae</taxon>
        <taxon>rosids</taxon>
        <taxon>malvids</taxon>
        <taxon>Malvales</taxon>
        <taxon>Malvaceae</taxon>
        <taxon>Helicteroideae</taxon>
        <taxon>Durio</taxon>
    </lineage>
</organism>
<dbReference type="GeneID" id="111288148"/>
<feature type="region of interest" description="Disordered" evidence="1">
    <location>
        <begin position="1"/>
        <end position="29"/>
    </location>
</feature>
<accession>A0A6P5Y2H4</accession>
<evidence type="ECO:0000256" key="1">
    <source>
        <dbReference type="SAM" id="MobiDB-lite"/>
    </source>
</evidence>
<dbReference type="KEGG" id="dzi:111288148"/>
<evidence type="ECO:0000313" key="2">
    <source>
        <dbReference type="Proteomes" id="UP000515121"/>
    </source>
</evidence>
<dbReference type="PANTHER" id="PTHR34802">
    <property type="entry name" value="CHORISMATE SYNTHASE"/>
    <property type="match status" value="1"/>
</dbReference>
<dbReference type="PANTHER" id="PTHR34802:SF1">
    <property type="entry name" value="CHORISMATE SYNTHASE"/>
    <property type="match status" value="1"/>
</dbReference>
<protein>
    <submittedName>
        <fullName evidence="3">Uncharacterized protein LOC111288148</fullName>
    </submittedName>
</protein>
<dbReference type="AlphaFoldDB" id="A0A6P5Y2H4"/>